<feature type="compositionally biased region" description="Polar residues" evidence="10">
    <location>
        <begin position="67"/>
        <end position="77"/>
    </location>
</feature>
<name>A0A7D5Z1D9_9HYPO</name>
<dbReference type="RefSeq" id="XP_014547379.1">
    <property type="nucleotide sequence ID" value="XM_014691893.1"/>
</dbReference>
<evidence type="ECO:0000256" key="9">
    <source>
        <dbReference type="ARBA" id="ARBA00023271"/>
    </source>
</evidence>
<evidence type="ECO:0000256" key="1">
    <source>
        <dbReference type="ARBA" id="ARBA00004436"/>
    </source>
</evidence>
<dbReference type="GO" id="GO:0003697">
    <property type="term" value="F:single-stranded DNA binding"/>
    <property type="evidence" value="ECO:0007669"/>
    <property type="project" value="InterPro"/>
</dbReference>
<proteinExistence type="inferred from homology"/>
<keyword evidence="9" id="KW-1135">Mitochondrion nucleoid</keyword>
<evidence type="ECO:0000256" key="5">
    <source>
        <dbReference type="ARBA" id="ARBA00022946"/>
    </source>
</evidence>
<feature type="compositionally biased region" description="Polar residues" evidence="10">
    <location>
        <begin position="1"/>
        <end position="12"/>
    </location>
</feature>
<dbReference type="GO" id="GO:0036297">
    <property type="term" value="P:interstrand cross-link repair"/>
    <property type="evidence" value="ECO:0007669"/>
    <property type="project" value="TreeGrafter"/>
</dbReference>
<keyword evidence="7" id="KW-0496">Mitochondrion</keyword>
<comment type="similarity">
    <text evidence="2">Belongs to the MGM101 family.</text>
</comment>
<organism evidence="11 12">
    <name type="scientific">Metarhizium brunneum</name>
    <dbReference type="NCBI Taxonomy" id="500148"/>
    <lineage>
        <taxon>Eukaryota</taxon>
        <taxon>Fungi</taxon>
        <taxon>Dikarya</taxon>
        <taxon>Ascomycota</taxon>
        <taxon>Pezizomycotina</taxon>
        <taxon>Sordariomycetes</taxon>
        <taxon>Hypocreomycetidae</taxon>
        <taxon>Hypocreales</taxon>
        <taxon>Clavicipitaceae</taxon>
        <taxon>Metarhizium</taxon>
    </lineage>
</organism>
<gene>
    <name evidence="11" type="primary">MGM101</name>
    <name evidence="11" type="ORF">G6M90_00g040300</name>
</gene>
<evidence type="ECO:0000313" key="11">
    <source>
        <dbReference type="EMBL" id="QLI66707.1"/>
    </source>
</evidence>
<evidence type="ECO:0000256" key="3">
    <source>
        <dbReference type="ARBA" id="ARBA00013628"/>
    </source>
</evidence>
<dbReference type="AlphaFoldDB" id="A0A7D5Z1D9"/>
<dbReference type="InterPro" id="IPR009446">
    <property type="entry name" value="Mgm101"/>
</dbReference>
<evidence type="ECO:0000256" key="6">
    <source>
        <dbReference type="ARBA" id="ARBA00023125"/>
    </source>
</evidence>
<dbReference type="Pfam" id="PF06420">
    <property type="entry name" value="Mgm101p"/>
    <property type="match status" value="1"/>
</dbReference>
<dbReference type="GO" id="GO:0000262">
    <property type="term" value="C:mitochondrial chromosome"/>
    <property type="evidence" value="ECO:0007669"/>
    <property type="project" value="InterPro"/>
</dbReference>
<comment type="subcellular location">
    <subcellularLocation>
        <location evidence="1">Mitochondrion matrix</location>
        <location evidence="1">Mitochondrion nucleoid</location>
    </subcellularLocation>
</comment>
<keyword evidence="4" id="KW-0227">DNA damage</keyword>
<accession>A0A7D5Z1D9</accession>
<dbReference type="PANTHER" id="PTHR31404:SF0">
    <property type="entry name" value="MITOCHONDRIAL GENOME MAINTENANCE PROTEIN MGM101"/>
    <property type="match status" value="1"/>
</dbReference>
<feature type="region of interest" description="Disordered" evidence="10">
    <location>
        <begin position="54"/>
        <end position="124"/>
    </location>
</feature>
<feature type="compositionally biased region" description="Low complexity" evidence="10">
    <location>
        <begin position="112"/>
        <end position="124"/>
    </location>
</feature>
<evidence type="ECO:0000313" key="12">
    <source>
        <dbReference type="Proteomes" id="UP000510686"/>
    </source>
</evidence>
<dbReference type="OrthoDB" id="17164at2759"/>
<evidence type="ECO:0000256" key="10">
    <source>
        <dbReference type="SAM" id="MobiDB-lite"/>
    </source>
</evidence>
<dbReference type="PANTHER" id="PTHR31404">
    <property type="entry name" value="MITOCHONDRIAL GENOME MAINTENANCE PROTEIN MGM101"/>
    <property type="match status" value="1"/>
</dbReference>
<dbReference type="EMBL" id="CP058933">
    <property type="protein sequence ID" value="QLI66707.1"/>
    <property type="molecule type" value="Genomic_DNA"/>
</dbReference>
<feature type="compositionally biased region" description="Basic residues" evidence="10">
    <location>
        <begin position="82"/>
        <end position="91"/>
    </location>
</feature>
<dbReference type="GO" id="GO:0000725">
    <property type="term" value="P:recombinational repair"/>
    <property type="evidence" value="ECO:0007669"/>
    <property type="project" value="TreeGrafter"/>
</dbReference>
<dbReference type="Proteomes" id="UP000510686">
    <property type="component" value="Chromosome 2"/>
</dbReference>
<keyword evidence="12" id="KW-1185">Reference proteome</keyword>
<dbReference type="GeneID" id="26239942"/>
<feature type="compositionally biased region" description="Low complexity" evidence="10">
    <location>
        <begin position="157"/>
        <end position="193"/>
    </location>
</feature>
<evidence type="ECO:0000256" key="7">
    <source>
        <dbReference type="ARBA" id="ARBA00023128"/>
    </source>
</evidence>
<keyword evidence="5" id="KW-0809">Transit peptide</keyword>
<feature type="region of interest" description="Disordered" evidence="10">
    <location>
        <begin position="1"/>
        <end position="30"/>
    </location>
</feature>
<sequence>MAQDQGKLSSMTEPVDDDEPDEWDKRIFSTGCADENMKMTDCYFEKKDWRACAAELPSSPPPPPATHLQTASTSTPPGHSPAQHRRRRRRLSPTPPDPVTCAQTSPHETMMLSRRAASAAARALATGAPSLPLAARFHATEASAPAAQPSPTPASPTPAAASKPAPAASKWAKAKTAAKPARSASTSSSTSSALTEADVIYEPRTIAYRAEGSQPPLDAASIPAVDWANSFHGISSRPVTEEQFRALMAPLAIKDIEVKPDGVVYLPEIKYRRRLNEAFGPMGWGMIPKGDAVVGNSIVTREYALIVDGRFVSQAQGENAYFSPDQLPSSVEGCKSNALMRCCKDLGIGSELWDPHFLRWFKRTHMEQAWVEHATTKKRKAFWFKKGEVQVSYPYSLAK</sequence>
<dbReference type="KEGG" id="mbrn:26239942"/>
<protein>
    <recommendedName>
        <fullName evidence="3">Mitochondrial genome maintenance protein MGM101</fullName>
    </recommendedName>
</protein>
<evidence type="ECO:0000256" key="4">
    <source>
        <dbReference type="ARBA" id="ARBA00022763"/>
    </source>
</evidence>
<feature type="region of interest" description="Disordered" evidence="10">
    <location>
        <begin position="141"/>
        <end position="194"/>
    </location>
</feature>
<keyword evidence="6" id="KW-0238">DNA-binding</keyword>
<reference evidence="11 12" key="1">
    <citation type="submission" date="2020-07" db="EMBL/GenBank/DDBJ databases">
        <title>Telomere length de novo assembly of all 7 chromosomes of the fungus, Metarhizium brunneum, using a novel assembly pipeline.</title>
        <authorList>
            <person name="Saud z."/>
            <person name="Kortsinoglou A."/>
            <person name="Kouvelis V.N."/>
            <person name="Butt T.M."/>
        </authorList>
    </citation>
    <scope>NUCLEOTIDE SEQUENCE [LARGE SCALE GENOMIC DNA]</scope>
    <source>
        <strain evidence="11 12">4556</strain>
    </source>
</reference>
<evidence type="ECO:0000256" key="8">
    <source>
        <dbReference type="ARBA" id="ARBA00023204"/>
    </source>
</evidence>
<evidence type="ECO:0000256" key="2">
    <source>
        <dbReference type="ARBA" id="ARBA00007053"/>
    </source>
</evidence>
<keyword evidence="8" id="KW-0234">DNA repair</keyword>